<evidence type="ECO:0000313" key="3">
    <source>
        <dbReference type="Proteomes" id="UP001066276"/>
    </source>
</evidence>
<gene>
    <name evidence="2" type="ORF">NDU88_004395</name>
</gene>
<name>A0AAV7PCD5_PLEWA</name>
<dbReference type="Proteomes" id="UP001066276">
    <property type="component" value="Chromosome 7"/>
</dbReference>
<evidence type="ECO:0000313" key="2">
    <source>
        <dbReference type="EMBL" id="KAJ1125982.1"/>
    </source>
</evidence>
<proteinExistence type="predicted"/>
<evidence type="ECO:0000256" key="1">
    <source>
        <dbReference type="SAM" id="MobiDB-lite"/>
    </source>
</evidence>
<protein>
    <submittedName>
        <fullName evidence="2">Uncharacterized protein</fullName>
    </submittedName>
</protein>
<comment type="caution">
    <text evidence="2">The sequence shown here is derived from an EMBL/GenBank/DDBJ whole genome shotgun (WGS) entry which is preliminary data.</text>
</comment>
<keyword evidence="3" id="KW-1185">Reference proteome</keyword>
<organism evidence="2 3">
    <name type="scientific">Pleurodeles waltl</name>
    <name type="common">Iberian ribbed newt</name>
    <dbReference type="NCBI Taxonomy" id="8319"/>
    <lineage>
        <taxon>Eukaryota</taxon>
        <taxon>Metazoa</taxon>
        <taxon>Chordata</taxon>
        <taxon>Craniata</taxon>
        <taxon>Vertebrata</taxon>
        <taxon>Euteleostomi</taxon>
        <taxon>Amphibia</taxon>
        <taxon>Batrachia</taxon>
        <taxon>Caudata</taxon>
        <taxon>Salamandroidea</taxon>
        <taxon>Salamandridae</taxon>
        <taxon>Pleurodelinae</taxon>
        <taxon>Pleurodeles</taxon>
    </lineage>
</organism>
<dbReference type="AlphaFoldDB" id="A0AAV7PCD5"/>
<sequence length="109" mass="11438">MHLARGSVSDRRGTGAGEEPTASESVQRLLRLSAHYLGRAQNWGPAAARRTPWGSGGSPPARLGCPAAPVVCDCGIPLHGLQRLGHSCCCTVTSLMRMQAGPTRPPLLQ</sequence>
<accession>A0AAV7PCD5</accession>
<feature type="region of interest" description="Disordered" evidence="1">
    <location>
        <begin position="1"/>
        <end position="25"/>
    </location>
</feature>
<reference evidence="2" key="1">
    <citation type="journal article" date="2022" name="bioRxiv">
        <title>Sequencing and chromosome-scale assembly of the giantPleurodeles waltlgenome.</title>
        <authorList>
            <person name="Brown T."/>
            <person name="Elewa A."/>
            <person name="Iarovenko S."/>
            <person name="Subramanian E."/>
            <person name="Araus A.J."/>
            <person name="Petzold A."/>
            <person name="Susuki M."/>
            <person name="Suzuki K.-i.T."/>
            <person name="Hayashi T."/>
            <person name="Toyoda A."/>
            <person name="Oliveira C."/>
            <person name="Osipova E."/>
            <person name="Leigh N.D."/>
            <person name="Simon A."/>
            <person name="Yun M.H."/>
        </authorList>
    </citation>
    <scope>NUCLEOTIDE SEQUENCE</scope>
    <source>
        <strain evidence="2">20211129_DDA</strain>
        <tissue evidence="2">Liver</tissue>
    </source>
</reference>
<dbReference type="EMBL" id="JANPWB010000011">
    <property type="protein sequence ID" value="KAJ1125982.1"/>
    <property type="molecule type" value="Genomic_DNA"/>
</dbReference>